<dbReference type="InterPro" id="IPR017853">
    <property type="entry name" value="GH"/>
</dbReference>
<dbReference type="GO" id="GO:0005975">
    <property type="term" value="P:carbohydrate metabolic process"/>
    <property type="evidence" value="ECO:0007669"/>
    <property type="project" value="InterPro"/>
</dbReference>
<dbReference type="Gene3D" id="3.20.20.80">
    <property type="entry name" value="Glycosidases"/>
    <property type="match status" value="1"/>
</dbReference>
<sequence length="400" mass="46419">MKEPLMWMGKVKAVGIFRPKNIQEDIMLMKEMGLDSFRFSISWTRILPSNPLIKHDLWWCCSSGGNKAGGVNQRGIDFYNDLIDELLANDLEPFVTLYHWDIPRALEERYGGFLNPNIVRDFMEYADICFKEFGNRVKYWVTINEPNINAQMGYAEGILVPNRCTRTSSSPPCTEGDSATEPYLVAHHLLLSHAAAFRLYKHTYQTSQRGKIGITVACDWIEPYDEQPSSKDAAERLYEHFCGWIFNPVTFGEYPKSMRSLVGERLPEFTKEQSEMLRHSYDFFGLNSYSALYAFEQLPTMQHYDQDAHSAATFWDKNNRSIGKPTQISWIFDYPKGLEKLILRLKEKYEDPIIFITENGKCYSTRDQPNTSYSLDQYLNDTRRIEYLQGHLSSLLKAVK</sequence>
<protein>
    <recommendedName>
        <fullName evidence="5">Beta-glucosidase</fullName>
    </recommendedName>
</protein>
<keyword evidence="4" id="KW-1185">Reference proteome</keyword>
<evidence type="ECO:0000313" key="3">
    <source>
        <dbReference type="EMBL" id="KAJ8444170.1"/>
    </source>
</evidence>
<dbReference type="PANTHER" id="PTHR10353:SF154">
    <property type="entry name" value="BETA-GLUCOSIDASE 9-RELATED"/>
    <property type="match status" value="1"/>
</dbReference>
<dbReference type="GO" id="GO:0008422">
    <property type="term" value="F:beta-glucosidase activity"/>
    <property type="evidence" value="ECO:0007669"/>
    <property type="project" value="TreeGrafter"/>
</dbReference>
<evidence type="ECO:0008006" key="5">
    <source>
        <dbReference type="Google" id="ProtNLM"/>
    </source>
</evidence>
<gene>
    <name evidence="3" type="ORF">Cgig2_030990</name>
</gene>
<dbReference type="PANTHER" id="PTHR10353">
    <property type="entry name" value="GLYCOSYL HYDROLASE"/>
    <property type="match status" value="1"/>
</dbReference>
<dbReference type="Proteomes" id="UP001153076">
    <property type="component" value="Unassembled WGS sequence"/>
</dbReference>
<organism evidence="3 4">
    <name type="scientific">Carnegiea gigantea</name>
    <dbReference type="NCBI Taxonomy" id="171969"/>
    <lineage>
        <taxon>Eukaryota</taxon>
        <taxon>Viridiplantae</taxon>
        <taxon>Streptophyta</taxon>
        <taxon>Embryophyta</taxon>
        <taxon>Tracheophyta</taxon>
        <taxon>Spermatophyta</taxon>
        <taxon>Magnoliopsida</taxon>
        <taxon>eudicotyledons</taxon>
        <taxon>Gunneridae</taxon>
        <taxon>Pentapetalae</taxon>
        <taxon>Caryophyllales</taxon>
        <taxon>Cactineae</taxon>
        <taxon>Cactaceae</taxon>
        <taxon>Cactoideae</taxon>
        <taxon>Echinocereeae</taxon>
        <taxon>Carnegiea</taxon>
    </lineage>
</organism>
<dbReference type="AlphaFoldDB" id="A0A9Q1KIG2"/>
<comment type="similarity">
    <text evidence="1 2">Belongs to the glycosyl hydrolase 1 family.</text>
</comment>
<dbReference type="Pfam" id="PF00232">
    <property type="entry name" value="Glyco_hydro_1"/>
    <property type="match status" value="1"/>
</dbReference>
<dbReference type="InterPro" id="IPR001360">
    <property type="entry name" value="Glyco_hydro_1"/>
</dbReference>
<dbReference type="OrthoDB" id="65569at2759"/>
<dbReference type="PRINTS" id="PR00131">
    <property type="entry name" value="GLHYDRLASE1"/>
</dbReference>
<reference evidence="3" key="1">
    <citation type="submission" date="2022-04" db="EMBL/GenBank/DDBJ databases">
        <title>Carnegiea gigantea Genome sequencing and assembly v2.</title>
        <authorList>
            <person name="Copetti D."/>
            <person name="Sanderson M.J."/>
            <person name="Burquez A."/>
            <person name="Wojciechowski M.F."/>
        </authorList>
    </citation>
    <scope>NUCLEOTIDE SEQUENCE</scope>
    <source>
        <strain evidence="3">SGP5-SGP5p</strain>
        <tissue evidence="3">Aerial part</tissue>
    </source>
</reference>
<proteinExistence type="inferred from homology"/>
<comment type="caution">
    <text evidence="3">The sequence shown here is derived from an EMBL/GenBank/DDBJ whole genome shotgun (WGS) entry which is preliminary data.</text>
</comment>
<name>A0A9Q1KIG2_9CARY</name>
<evidence type="ECO:0000256" key="1">
    <source>
        <dbReference type="ARBA" id="ARBA00010838"/>
    </source>
</evidence>
<accession>A0A9Q1KIG2</accession>
<dbReference type="EMBL" id="JAKOGI010000104">
    <property type="protein sequence ID" value="KAJ8444170.1"/>
    <property type="molecule type" value="Genomic_DNA"/>
</dbReference>
<evidence type="ECO:0000256" key="2">
    <source>
        <dbReference type="RuleBase" id="RU003690"/>
    </source>
</evidence>
<dbReference type="SUPFAM" id="SSF51445">
    <property type="entry name" value="(Trans)glycosidases"/>
    <property type="match status" value="1"/>
</dbReference>
<evidence type="ECO:0000313" key="4">
    <source>
        <dbReference type="Proteomes" id="UP001153076"/>
    </source>
</evidence>